<organism evidence="1 2">
    <name type="scientific">Liparis tanakae</name>
    <name type="common">Tanaka's snailfish</name>
    <dbReference type="NCBI Taxonomy" id="230148"/>
    <lineage>
        <taxon>Eukaryota</taxon>
        <taxon>Metazoa</taxon>
        <taxon>Chordata</taxon>
        <taxon>Craniata</taxon>
        <taxon>Vertebrata</taxon>
        <taxon>Euteleostomi</taxon>
        <taxon>Actinopterygii</taxon>
        <taxon>Neopterygii</taxon>
        <taxon>Teleostei</taxon>
        <taxon>Neoteleostei</taxon>
        <taxon>Acanthomorphata</taxon>
        <taxon>Eupercaria</taxon>
        <taxon>Perciformes</taxon>
        <taxon>Cottioidei</taxon>
        <taxon>Cottales</taxon>
        <taxon>Liparidae</taxon>
        <taxon>Liparis</taxon>
    </lineage>
</organism>
<dbReference type="Proteomes" id="UP000314294">
    <property type="component" value="Unassembled WGS sequence"/>
</dbReference>
<evidence type="ECO:0000313" key="1">
    <source>
        <dbReference type="EMBL" id="TNN23822.1"/>
    </source>
</evidence>
<gene>
    <name evidence="1" type="ORF">EYF80_066056</name>
</gene>
<sequence length="75" mass="8071">MEPCQQVFPAILERFCLCVFELPCVRQAVAAGPERLGTSVLVVVGMEGGFLRPPKEVKRAAVAGRTPTRATGRNS</sequence>
<name>A0A4Z2E653_9TELE</name>
<protein>
    <submittedName>
        <fullName evidence="1">Uncharacterized protein</fullName>
    </submittedName>
</protein>
<accession>A0A4Z2E653</accession>
<keyword evidence="2" id="KW-1185">Reference proteome</keyword>
<dbReference type="EMBL" id="SRLO01017244">
    <property type="protein sequence ID" value="TNN23822.1"/>
    <property type="molecule type" value="Genomic_DNA"/>
</dbReference>
<evidence type="ECO:0000313" key="2">
    <source>
        <dbReference type="Proteomes" id="UP000314294"/>
    </source>
</evidence>
<proteinExistence type="predicted"/>
<comment type="caution">
    <text evidence="1">The sequence shown here is derived from an EMBL/GenBank/DDBJ whole genome shotgun (WGS) entry which is preliminary data.</text>
</comment>
<reference evidence="1 2" key="1">
    <citation type="submission" date="2019-03" db="EMBL/GenBank/DDBJ databases">
        <title>First draft genome of Liparis tanakae, snailfish: a comprehensive survey of snailfish specific genes.</title>
        <authorList>
            <person name="Kim W."/>
            <person name="Song I."/>
            <person name="Jeong J.-H."/>
            <person name="Kim D."/>
            <person name="Kim S."/>
            <person name="Ryu S."/>
            <person name="Song J.Y."/>
            <person name="Lee S.K."/>
        </authorList>
    </citation>
    <scope>NUCLEOTIDE SEQUENCE [LARGE SCALE GENOMIC DNA]</scope>
    <source>
        <tissue evidence="1">Muscle</tissue>
    </source>
</reference>
<dbReference type="AlphaFoldDB" id="A0A4Z2E653"/>